<evidence type="ECO:0000256" key="1">
    <source>
        <dbReference type="SAM" id="MobiDB-lite"/>
    </source>
</evidence>
<feature type="region of interest" description="Disordered" evidence="1">
    <location>
        <begin position="1"/>
        <end position="89"/>
    </location>
</feature>
<evidence type="ECO:0000313" key="3">
    <source>
        <dbReference type="RefSeq" id="XP_005113602.1"/>
    </source>
</evidence>
<dbReference type="GeneID" id="101847797"/>
<name>A0ABM0KBJ3_APLCA</name>
<gene>
    <name evidence="3" type="primary">LOC101847797</name>
</gene>
<evidence type="ECO:0000313" key="2">
    <source>
        <dbReference type="Proteomes" id="UP000694888"/>
    </source>
</evidence>
<feature type="compositionally biased region" description="Acidic residues" evidence="1">
    <location>
        <begin position="62"/>
        <end position="73"/>
    </location>
</feature>
<sequence>MYGLASPAKEVSPPPSLGQDGAKTTTTSITVSTTTSITTTTSPITSARDDRGSGEPRSEAGGDGEDEEDEEDEKGMPNAVRMPEPSKICRTSIQEQVKERHTRAMEDIARSQEPGEILAHLLTSGYFNVCYWDHARTTVDNLNMKNGRKKGVERLYSLLCKRIPNMIELP</sequence>
<accession>A0ABM0KBJ3</accession>
<protein>
    <submittedName>
        <fullName evidence="3">Uncharacterized protein LOC101847797</fullName>
    </submittedName>
</protein>
<feature type="compositionally biased region" description="Basic and acidic residues" evidence="1">
    <location>
        <begin position="47"/>
        <end position="60"/>
    </location>
</feature>
<proteinExistence type="predicted"/>
<reference evidence="3" key="1">
    <citation type="submission" date="2025-08" db="UniProtKB">
        <authorList>
            <consortium name="RefSeq"/>
        </authorList>
    </citation>
    <scope>IDENTIFICATION</scope>
</reference>
<dbReference type="Proteomes" id="UP000694888">
    <property type="component" value="Unplaced"/>
</dbReference>
<dbReference type="RefSeq" id="XP_005113602.1">
    <property type="nucleotide sequence ID" value="XM_005113545.1"/>
</dbReference>
<keyword evidence="2" id="KW-1185">Reference proteome</keyword>
<organism evidence="2 3">
    <name type="scientific">Aplysia californica</name>
    <name type="common">California sea hare</name>
    <dbReference type="NCBI Taxonomy" id="6500"/>
    <lineage>
        <taxon>Eukaryota</taxon>
        <taxon>Metazoa</taxon>
        <taxon>Spiralia</taxon>
        <taxon>Lophotrochozoa</taxon>
        <taxon>Mollusca</taxon>
        <taxon>Gastropoda</taxon>
        <taxon>Heterobranchia</taxon>
        <taxon>Euthyneura</taxon>
        <taxon>Tectipleura</taxon>
        <taxon>Aplysiida</taxon>
        <taxon>Aplysioidea</taxon>
        <taxon>Aplysiidae</taxon>
        <taxon>Aplysia</taxon>
    </lineage>
</organism>
<feature type="compositionally biased region" description="Low complexity" evidence="1">
    <location>
        <begin position="24"/>
        <end position="46"/>
    </location>
</feature>